<feature type="domain" description="HYR" evidence="2">
    <location>
        <begin position="136"/>
        <end position="219"/>
    </location>
</feature>
<organism evidence="3 4">
    <name type="scientific">Holothuria leucospilota</name>
    <name type="common">Black long sea cucumber</name>
    <name type="synonym">Mertensiothuria leucospilota</name>
    <dbReference type="NCBI Taxonomy" id="206669"/>
    <lineage>
        <taxon>Eukaryota</taxon>
        <taxon>Metazoa</taxon>
        <taxon>Echinodermata</taxon>
        <taxon>Eleutherozoa</taxon>
        <taxon>Echinozoa</taxon>
        <taxon>Holothuroidea</taxon>
        <taxon>Aspidochirotacea</taxon>
        <taxon>Aspidochirotida</taxon>
        <taxon>Holothuriidae</taxon>
        <taxon>Holothuria</taxon>
    </lineage>
</organism>
<evidence type="ECO:0000313" key="3">
    <source>
        <dbReference type="EMBL" id="KAJ8039386.1"/>
    </source>
</evidence>
<dbReference type="AlphaFoldDB" id="A0A9Q1C652"/>
<keyword evidence="1" id="KW-0677">Repeat</keyword>
<evidence type="ECO:0000256" key="1">
    <source>
        <dbReference type="ARBA" id="ARBA00022737"/>
    </source>
</evidence>
<keyword evidence="4" id="KW-1185">Reference proteome</keyword>
<dbReference type="PROSITE" id="PS50825">
    <property type="entry name" value="HYR"/>
    <property type="match status" value="2"/>
</dbReference>
<accession>A0A9Q1C652</accession>
<dbReference type="OrthoDB" id="5948052at2759"/>
<name>A0A9Q1C652_HOLLE</name>
<dbReference type="InterPro" id="IPR003410">
    <property type="entry name" value="HYR_dom"/>
</dbReference>
<evidence type="ECO:0000259" key="2">
    <source>
        <dbReference type="PROSITE" id="PS50825"/>
    </source>
</evidence>
<sequence length="363" mass="40716">MKVMLHAMTSYECKVFADVVWDLVLNMFGERNKPLQMKSCVKIRNYKQINRDAFKVDLLEGFNNIPEDLSLDEVVNEYNTQVRNVLDNHAPQTEKEKYASQENLTFIWSCYQVCNGWDPTPDTSFQKAKATTLQPTTSTQGFTVTCPGNQNATVDIGVSGAEVSWTEPIVPDPMRMALVHQTHQPGDFFPVGQTEVIYIYQDRVTFDVQFCSFPVIVEAVDNMPPTLQCNDITESAPGGSGGVSVNFTEPIATDNSGTVTLLFQSASPGDFFMTGTTEVTYSYVDPSGNPAQCVFKVAVIEGKMNKCHSLQRLQFIRTFMFTVQQGDNYYCTVGYIRIKLCTSPKFFRNSNPPNPSPSQFQFQ</sequence>
<dbReference type="EMBL" id="JAIZAY010000007">
    <property type="protein sequence ID" value="KAJ8039386.1"/>
    <property type="molecule type" value="Genomic_DNA"/>
</dbReference>
<dbReference type="PANTHER" id="PTHR24273">
    <property type="entry name" value="FI04643P-RELATED"/>
    <property type="match status" value="1"/>
</dbReference>
<proteinExistence type="predicted"/>
<reference evidence="3" key="1">
    <citation type="submission" date="2021-10" db="EMBL/GenBank/DDBJ databases">
        <title>Tropical sea cucumber genome reveals ecological adaptation and Cuvierian tubules defense mechanism.</title>
        <authorList>
            <person name="Chen T."/>
        </authorList>
    </citation>
    <scope>NUCLEOTIDE SEQUENCE</scope>
    <source>
        <strain evidence="3">Nanhai2018</strain>
        <tissue evidence="3">Muscle</tissue>
    </source>
</reference>
<gene>
    <name evidence="3" type="ORF">HOLleu_17089</name>
</gene>
<comment type="caution">
    <text evidence="3">The sequence shown here is derived from an EMBL/GenBank/DDBJ whole genome shotgun (WGS) entry which is preliminary data.</text>
</comment>
<protein>
    <submittedName>
        <fullName evidence="3">Hyalin</fullName>
    </submittedName>
</protein>
<feature type="domain" description="HYR" evidence="2">
    <location>
        <begin position="220"/>
        <end position="301"/>
    </location>
</feature>
<dbReference type="Pfam" id="PF02494">
    <property type="entry name" value="HYR"/>
    <property type="match status" value="2"/>
</dbReference>
<evidence type="ECO:0000313" key="4">
    <source>
        <dbReference type="Proteomes" id="UP001152320"/>
    </source>
</evidence>
<dbReference type="Proteomes" id="UP001152320">
    <property type="component" value="Chromosome 7"/>
</dbReference>
<dbReference type="PANTHER" id="PTHR24273:SF32">
    <property type="entry name" value="HYALIN"/>
    <property type="match status" value="1"/>
</dbReference>